<name>A0A803NDR0_CHEQI</name>
<evidence type="ECO:0000313" key="2">
    <source>
        <dbReference type="EnsemblPlants" id="AUR62044257-RA:cds"/>
    </source>
</evidence>
<protein>
    <submittedName>
        <fullName evidence="2">Uncharacterized protein</fullName>
    </submittedName>
</protein>
<dbReference type="EnsemblPlants" id="AUR62044257-RA">
    <property type="protein sequence ID" value="AUR62044257-RA:cds"/>
    <property type="gene ID" value="AUR62044257"/>
</dbReference>
<dbReference type="Gramene" id="AUR62044257-RA">
    <property type="protein sequence ID" value="AUR62044257-RA:cds"/>
    <property type="gene ID" value="AUR62044257"/>
</dbReference>
<sequence length="256" mass="28511">MQTDVRKNSVKVDLETIPGVESVYEGGAAETVGESREKAAEDAVRSLRIEYSVQVEDLTSKEICKLERCEFLYQMKRIELESVERAGSEVPVKWPSVPNQRSARNMSVLTTQMFCAFLLWRLKHVFQKLRLSKLNQGSSCHGLQFMPPQLLLEWSALSALSMPVLGLPSKMQLRRLYLAAKERVLGIQGALHLAPFLGEDGCVTPKSAVHKIPSPALPPPPPHKPRARSSFGACYGSQPSPAPAELDAFFKRRKLD</sequence>
<dbReference type="AlphaFoldDB" id="A0A803NDR0"/>
<organism evidence="2 3">
    <name type="scientific">Chenopodium quinoa</name>
    <name type="common">Quinoa</name>
    <dbReference type="NCBI Taxonomy" id="63459"/>
    <lineage>
        <taxon>Eukaryota</taxon>
        <taxon>Viridiplantae</taxon>
        <taxon>Streptophyta</taxon>
        <taxon>Embryophyta</taxon>
        <taxon>Tracheophyta</taxon>
        <taxon>Spermatophyta</taxon>
        <taxon>Magnoliopsida</taxon>
        <taxon>eudicotyledons</taxon>
        <taxon>Gunneridae</taxon>
        <taxon>Pentapetalae</taxon>
        <taxon>Caryophyllales</taxon>
        <taxon>Chenopodiaceae</taxon>
        <taxon>Chenopodioideae</taxon>
        <taxon>Atripliceae</taxon>
        <taxon>Chenopodium</taxon>
    </lineage>
</organism>
<evidence type="ECO:0000313" key="3">
    <source>
        <dbReference type="Proteomes" id="UP000596660"/>
    </source>
</evidence>
<accession>A0A803NDR0</accession>
<proteinExistence type="predicted"/>
<reference evidence="2" key="2">
    <citation type="submission" date="2021-03" db="UniProtKB">
        <authorList>
            <consortium name="EnsemblPlants"/>
        </authorList>
    </citation>
    <scope>IDENTIFICATION</scope>
</reference>
<keyword evidence="3" id="KW-1185">Reference proteome</keyword>
<evidence type="ECO:0000256" key="1">
    <source>
        <dbReference type="SAM" id="MobiDB-lite"/>
    </source>
</evidence>
<dbReference type="Proteomes" id="UP000596660">
    <property type="component" value="Unplaced"/>
</dbReference>
<feature type="region of interest" description="Disordered" evidence="1">
    <location>
        <begin position="210"/>
        <end position="242"/>
    </location>
</feature>
<reference evidence="2" key="1">
    <citation type="journal article" date="2017" name="Nature">
        <title>The genome of Chenopodium quinoa.</title>
        <authorList>
            <person name="Jarvis D.E."/>
            <person name="Ho Y.S."/>
            <person name="Lightfoot D.J."/>
            <person name="Schmoeckel S.M."/>
            <person name="Li B."/>
            <person name="Borm T.J.A."/>
            <person name="Ohyanagi H."/>
            <person name="Mineta K."/>
            <person name="Michell C.T."/>
            <person name="Saber N."/>
            <person name="Kharbatia N.M."/>
            <person name="Rupper R.R."/>
            <person name="Sharp A.R."/>
            <person name="Dally N."/>
            <person name="Boughton B.A."/>
            <person name="Woo Y.H."/>
            <person name="Gao G."/>
            <person name="Schijlen E.G.W.M."/>
            <person name="Guo X."/>
            <person name="Momin A.A."/>
            <person name="Negrao S."/>
            <person name="Al-Babili S."/>
            <person name="Gehring C."/>
            <person name="Roessner U."/>
            <person name="Jung C."/>
            <person name="Murphy K."/>
            <person name="Arold S.T."/>
            <person name="Gojobori T."/>
            <person name="van der Linden C.G."/>
            <person name="van Loo E.N."/>
            <person name="Jellen E.N."/>
            <person name="Maughan P.J."/>
            <person name="Tester M."/>
        </authorList>
    </citation>
    <scope>NUCLEOTIDE SEQUENCE [LARGE SCALE GENOMIC DNA]</scope>
    <source>
        <strain evidence="2">cv. PI 614886</strain>
    </source>
</reference>